<evidence type="ECO:0000313" key="2">
    <source>
        <dbReference type="Proteomes" id="UP000302218"/>
    </source>
</evidence>
<gene>
    <name evidence="1" type="ORF">FEJ81_15145</name>
</gene>
<proteinExistence type="predicted"/>
<dbReference type="Proteomes" id="UP000302218">
    <property type="component" value="Chromosome"/>
</dbReference>
<dbReference type="EMBL" id="CP040330">
    <property type="protein sequence ID" value="QCS43621.1"/>
    <property type="molecule type" value="Genomic_DNA"/>
</dbReference>
<dbReference type="SUPFAM" id="SSF46785">
    <property type="entry name" value="Winged helix' DNA-binding domain"/>
    <property type="match status" value="1"/>
</dbReference>
<sequence length="90" mass="10428">MVRRIEWLSPADIYILQFFVDHDIVLTPKVVAINTEYDQSYVGKRCRTLVERGLLERPNRGQYQITAIGREFIESGLDPDVLETDRDESG</sequence>
<name>A0A4P8WNJ7_9EURY</name>
<dbReference type="InterPro" id="IPR036390">
    <property type="entry name" value="WH_DNA-bd_sf"/>
</dbReference>
<protein>
    <submittedName>
        <fullName evidence="1">MarR family transcriptional regulator</fullName>
    </submittedName>
</protein>
<dbReference type="AlphaFoldDB" id="A0A4P8WNJ7"/>
<dbReference type="Gene3D" id="1.10.10.10">
    <property type="entry name" value="Winged helix-like DNA-binding domain superfamily/Winged helix DNA-binding domain"/>
    <property type="match status" value="1"/>
</dbReference>
<dbReference type="InterPro" id="IPR036388">
    <property type="entry name" value="WH-like_DNA-bd_sf"/>
</dbReference>
<organism evidence="1 2">
    <name type="scientific">Natrinema versiforme</name>
    <dbReference type="NCBI Taxonomy" id="88724"/>
    <lineage>
        <taxon>Archaea</taxon>
        <taxon>Methanobacteriati</taxon>
        <taxon>Methanobacteriota</taxon>
        <taxon>Stenosarchaea group</taxon>
        <taxon>Halobacteria</taxon>
        <taxon>Halobacteriales</taxon>
        <taxon>Natrialbaceae</taxon>
        <taxon>Natrinema</taxon>
    </lineage>
</organism>
<accession>A0A4P8WNJ7</accession>
<dbReference type="OrthoDB" id="285635at2157"/>
<reference evidence="2" key="1">
    <citation type="submission" date="2019-05" db="EMBL/GenBank/DDBJ databases">
        <title>Genome sequence and methylation pattern of the halophilic Archaeon Natrinema versiforme BOL5-4.</title>
        <authorList>
            <person name="DasSarma P."/>
            <person name="Anton B.P."/>
            <person name="DasSarma S.L."/>
            <person name="Martinez F.L."/>
            <person name="Guzman D."/>
            <person name="Roberts R.J."/>
            <person name="DasSarma S."/>
        </authorList>
    </citation>
    <scope>NUCLEOTIDE SEQUENCE [LARGE SCALE GENOMIC DNA]</scope>
    <source>
        <strain evidence="2">BOL5-4</strain>
    </source>
</reference>
<evidence type="ECO:0000313" key="1">
    <source>
        <dbReference type="EMBL" id="QCS43621.1"/>
    </source>
</evidence>
<dbReference type="KEGG" id="nvr:FEJ81_15145"/>